<dbReference type="InterPro" id="IPR020449">
    <property type="entry name" value="Tscrpt_reg_AraC-type_HTH"/>
</dbReference>
<dbReference type="Proteomes" id="UP001184861">
    <property type="component" value="Unassembled WGS sequence"/>
</dbReference>
<organism evidence="5 6">
    <name type="scientific">Chryseobacterium rhizosphaerae</name>
    <dbReference type="NCBI Taxonomy" id="395937"/>
    <lineage>
        <taxon>Bacteria</taxon>
        <taxon>Pseudomonadati</taxon>
        <taxon>Bacteroidota</taxon>
        <taxon>Flavobacteriia</taxon>
        <taxon>Flavobacteriales</taxon>
        <taxon>Weeksellaceae</taxon>
        <taxon>Chryseobacterium group</taxon>
        <taxon>Chryseobacterium</taxon>
    </lineage>
</organism>
<dbReference type="SMART" id="SM00342">
    <property type="entry name" value="HTH_ARAC"/>
    <property type="match status" value="1"/>
</dbReference>
<dbReference type="PRINTS" id="PR00032">
    <property type="entry name" value="HTHARAC"/>
</dbReference>
<sequence>MNDQKAVWPVNYSCHFSEFREGEQFTQIHSLGLVLSGEMELDDGSTKTVFKEGELYSARKNRLLKFAKYPPKNGEIKTVTLYFDDAVLQDFSREYGYSAEKKENISTFIKPDSQPLLTFMRSLLPYEELLSTSTSTELIRLKQKEALILMLAYDPDLKDVLFDFSEPYKIDIKSFMDKNFHFNAKIERFAYLTGRSLSTFKRDFQKSFGIPPRQWLQLRRLKEAHILLSQQDKPVSDIYLELGFENLSHFSFAFKKQFGYSPSTVQAQKLKK</sequence>
<evidence type="ECO:0000256" key="1">
    <source>
        <dbReference type="ARBA" id="ARBA00023015"/>
    </source>
</evidence>
<proteinExistence type="predicted"/>
<feature type="domain" description="HTH araC/xylS-type" evidence="4">
    <location>
        <begin position="170"/>
        <end position="268"/>
    </location>
</feature>
<dbReference type="InterPro" id="IPR018060">
    <property type="entry name" value="HTH_AraC"/>
</dbReference>
<dbReference type="AlphaFoldDB" id="A0AAE3Y5Z5"/>
<keyword evidence="2 5" id="KW-0238">DNA-binding</keyword>
<reference evidence="5" key="1">
    <citation type="submission" date="2023-07" db="EMBL/GenBank/DDBJ databases">
        <title>Sorghum-associated microbial communities from plants grown in Nebraska, USA.</title>
        <authorList>
            <person name="Schachtman D."/>
        </authorList>
    </citation>
    <scope>NUCLEOTIDE SEQUENCE</scope>
    <source>
        <strain evidence="5">DS2360</strain>
    </source>
</reference>
<dbReference type="PANTHER" id="PTHR46796">
    <property type="entry name" value="HTH-TYPE TRANSCRIPTIONAL ACTIVATOR RHAS-RELATED"/>
    <property type="match status" value="1"/>
</dbReference>
<dbReference type="GO" id="GO:0003700">
    <property type="term" value="F:DNA-binding transcription factor activity"/>
    <property type="evidence" value="ECO:0007669"/>
    <property type="project" value="InterPro"/>
</dbReference>
<dbReference type="GO" id="GO:0043565">
    <property type="term" value="F:sequence-specific DNA binding"/>
    <property type="evidence" value="ECO:0007669"/>
    <property type="project" value="InterPro"/>
</dbReference>
<accession>A0AAE3Y5Z5</accession>
<dbReference type="InterPro" id="IPR009057">
    <property type="entry name" value="Homeodomain-like_sf"/>
</dbReference>
<dbReference type="PROSITE" id="PS01124">
    <property type="entry name" value="HTH_ARAC_FAMILY_2"/>
    <property type="match status" value="1"/>
</dbReference>
<evidence type="ECO:0000259" key="4">
    <source>
        <dbReference type="PROSITE" id="PS01124"/>
    </source>
</evidence>
<protein>
    <submittedName>
        <fullName evidence="5">AraC-like DNA-binding protein</fullName>
    </submittedName>
</protein>
<comment type="caution">
    <text evidence="5">The sequence shown here is derived from an EMBL/GenBank/DDBJ whole genome shotgun (WGS) entry which is preliminary data.</text>
</comment>
<dbReference type="InterPro" id="IPR050204">
    <property type="entry name" value="AraC_XylS_family_regulators"/>
</dbReference>
<evidence type="ECO:0000256" key="3">
    <source>
        <dbReference type="ARBA" id="ARBA00023163"/>
    </source>
</evidence>
<dbReference type="SUPFAM" id="SSF46689">
    <property type="entry name" value="Homeodomain-like"/>
    <property type="match status" value="2"/>
</dbReference>
<evidence type="ECO:0000256" key="2">
    <source>
        <dbReference type="ARBA" id="ARBA00023125"/>
    </source>
</evidence>
<dbReference type="EMBL" id="JAVDQY010000001">
    <property type="protein sequence ID" value="MDR6525565.1"/>
    <property type="molecule type" value="Genomic_DNA"/>
</dbReference>
<dbReference type="Gene3D" id="1.10.10.60">
    <property type="entry name" value="Homeodomain-like"/>
    <property type="match status" value="1"/>
</dbReference>
<name>A0AAE3Y5Z5_9FLAO</name>
<evidence type="ECO:0000313" key="5">
    <source>
        <dbReference type="EMBL" id="MDR6525565.1"/>
    </source>
</evidence>
<evidence type="ECO:0000313" key="6">
    <source>
        <dbReference type="Proteomes" id="UP001184861"/>
    </source>
</evidence>
<keyword evidence="1" id="KW-0805">Transcription regulation</keyword>
<dbReference type="RefSeq" id="WP_284459895.1">
    <property type="nucleotide sequence ID" value="NZ_JAVDQY010000001.1"/>
</dbReference>
<keyword evidence="3" id="KW-0804">Transcription</keyword>
<dbReference type="InterPro" id="IPR054015">
    <property type="entry name" value="ExsA-like_N"/>
</dbReference>
<dbReference type="Pfam" id="PF22200">
    <property type="entry name" value="ExsA_N"/>
    <property type="match status" value="1"/>
</dbReference>
<gene>
    <name evidence="5" type="ORF">J2787_000935</name>
</gene>
<dbReference type="Pfam" id="PF12833">
    <property type="entry name" value="HTH_18"/>
    <property type="match status" value="1"/>
</dbReference>